<dbReference type="EMBL" id="LFIV01000001">
    <property type="protein sequence ID" value="KZL78694.1"/>
    <property type="molecule type" value="Genomic_DNA"/>
</dbReference>
<evidence type="ECO:0000256" key="3">
    <source>
        <dbReference type="PROSITE-ProRule" id="PRU00023"/>
    </source>
</evidence>
<evidence type="ECO:0000313" key="5">
    <source>
        <dbReference type="EMBL" id="KZL78694.1"/>
    </source>
</evidence>
<sequence>MLLNKGADVNAQGGHYSNALQAASLIGHKETPLVTASYRGHLKVVKLLLEKGANIKIKDIDGWTPLNAASSKGHLEVVKLLLEKGADITVTNESGWTPLHTASFNGYVKLARLFLQARKNGHNQTTQLLLHRSGGMESEASGEDASSGDSVPEFASSLR</sequence>
<keyword evidence="1" id="KW-0677">Repeat</keyword>
<dbReference type="AlphaFoldDB" id="A0A161VNN6"/>
<feature type="compositionally biased region" description="Low complexity" evidence="4">
    <location>
        <begin position="133"/>
        <end position="150"/>
    </location>
</feature>
<dbReference type="PROSITE" id="PS50088">
    <property type="entry name" value="ANK_REPEAT"/>
    <property type="match status" value="3"/>
</dbReference>
<dbReference type="SMART" id="SM00248">
    <property type="entry name" value="ANK"/>
    <property type="match status" value="3"/>
</dbReference>
<dbReference type="PANTHER" id="PTHR24171">
    <property type="entry name" value="ANKYRIN REPEAT DOMAIN-CONTAINING PROTEIN 39-RELATED"/>
    <property type="match status" value="1"/>
</dbReference>
<evidence type="ECO:0000256" key="4">
    <source>
        <dbReference type="SAM" id="MobiDB-lite"/>
    </source>
</evidence>
<dbReference type="InterPro" id="IPR036770">
    <property type="entry name" value="Ankyrin_rpt-contain_sf"/>
</dbReference>
<dbReference type="Gene3D" id="1.25.40.20">
    <property type="entry name" value="Ankyrin repeat-containing domain"/>
    <property type="match status" value="1"/>
</dbReference>
<reference evidence="5 6" key="1">
    <citation type="submission" date="2015-06" db="EMBL/GenBank/DDBJ databases">
        <title>Survival trade-offs in plant roots during colonization by closely related pathogenic and mutualistic fungi.</title>
        <authorList>
            <person name="Hacquard S."/>
            <person name="Kracher B."/>
            <person name="Hiruma K."/>
            <person name="Weinman A."/>
            <person name="Muench P."/>
            <person name="Garrido Oter R."/>
            <person name="Ver Loren van Themaat E."/>
            <person name="Dallerey J.-F."/>
            <person name="Damm U."/>
            <person name="Henrissat B."/>
            <person name="Lespinet O."/>
            <person name="Thon M."/>
            <person name="Kemen E."/>
            <person name="McHardy A.C."/>
            <person name="Schulze-Lefert P."/>
            <person name="O'Connell R.J."/>
        </authorList>
    </citation>
    <scope>NUCLEOTIDE SEQUENCE [LARGE SCALE GENOMIC DNA]</scope>
    <source>
        <strain evidence="5 6">0861</strain>
    </source>
</reference>
<evidence type="ECO:0000313" key="6">
    <source>
        <dbReference type="Proteomes" id="UP000076552"/>
    </source>
</evidence>
<dbReference type="Pfam" id="PF12796">
    <property type="entry name" value="Ank_2"/>
    <property type="match status" value="1"/>
</dbReference>
<gene>
    <name evidence="5" type="ORF">CT0861_03790</name>
</gene>
<comment type="caution">
    <text evidence="5">The sequence shown here is derived from an EMBL/GenBank/DDBJ whole genome shotgun (WGS) entry which is preliminary data.</text>
</comment>
<dbReference type="PANTHER" id="PTHR24171:SF9">
    <property type="entry name" value="ANKYRIN REPEAT DOMAIN-CONTAINING PROTEIN 39"/>
    <property type="match status" value="1"/>
</dbReference>
<dbReference type="SUPFAM" id="SSF48403">
    <property type="entry name" value="Ankyrin repeat"/>
    <property type="match status" value="1"/>
</dbReference>
<evidence type="ECO:0000256" key="2">
    <source>
        <dbReference type="ARBA" id="ARBA00023043"/>
    </source>
</evidence>
<feature type="repeat" description="ANK" evidence="3">
    <location>
        <begin position="94"/>
        <end position="126"/>
    </location>
</feature>
<organism evidence="5 6">
    <name type="scientific">Colletotrichum tofieldiae</name>
    <dbReference type="NCBI Taxonomy" id="708197"/>
    <lineage>
        <taxon>Eukaryota</taxon>
        <taxon>Fungi</taxon>
        <taxon>Dikarya</taxon>
        <taxon>Ascomycota</taxon>
        <taxon>Pezizomycotina</taxon>
        <taxon>Sordariomycetes</taxon>
        <taxon>Hypocreomycetidae</taxon>
        <taxon>Glomerellales</taxon>
        <taxon>Glomerellaceae</taxon>
        <taxon>Colletotrichum</taxon>
        <taxon>Colletotrichum spaethianum species complex</taxon>
    </lineage>
</organism>
<name>A0A161VNN6_9PEZI</name>
<feature type="repeat" description="ANK" evidence="3">
    <location>
        <begin position="61"/>
        <end position="93"/>
    </location>
</feature>
<keyword evidence="2 3" id="KW-0040">ANK repeat</keyword>
<proteinExistence type="predicted"/>
<dbReference type="Proteomes" id="UP000076552">
    <property type="component" value="Unassembled WGS sequence"/>
</dbReference>
<dbReference type="PROSITE" id="PS50297">
    <property type="entry name" value="ANK_REP_REGION"/>
    <property type="match status" value="3"/>
</dbReference>
<dbReference type="STRING" id="708197.A0A161VNN6"/>
<feature type="region of interest" description="Disordered" evidence="4">
    <location>
        <begin position="132"/>
        <end position="159"/>
    </location>
</feature>
<accession>A0A161VNN6</accession>
<dbReference type="PRINTS" id="PR01415">
    <property type="entry name" value="ANKYRIN"/>
</dbReference>
<evidence type="ECO:0000256" key="1">
    <source>
        <dbReference type="ARBA" id="ARBA00022737"/>
    </source>
</evidence>
<dbReference type="InterPro" id="IPR002110">
    <property type="entry name" value="Ankyrin_rpt"/>
</dbReference>
<protein>
    <submittedName>
        <fullName evidence="5">Multiple ankyrin repeats single KH domain (Pfs domain-containing protein)</fullName>
    </submittedName>
</protein>
<keyword evidence="6" id="KW-1185">Reference proteome</keyword>
<feature type="repeat" description="ANK" evidence="3">
    <location>
        <begin position="28"/>
        <end position="60"/>
    </location>
</feature>